<proteinExistence type="predicted"/>
<evidence type="ECO:0000313" key="1">
    <source>
        <dbReference type="EMBL" id="KTT92476.1"/>
    </source>
</evidence>
<dbReference type="AlphaFoldDB" id="A0A147IJE4"/>
<protein>
    <recommendedName>
        <fullName evidence="3">MFS transporter</fullName>
    </recommendedName>
</protein>
<evidence type="ECO:0008006" key="3">
    <source>
        <dbReference type="Google" id="ProtNLM"/>
    </source>
</evidence>
<dbReference type="EMBL" id="LDTE01000173">
    <property type="protein sequence ID" value="KTT92476.1"/>
    <property type="molecule type" value="Genomic_DNA"/>
</dbReference>
<organism evidence="1 2">
    <name type="scientific">Sphingomonas sanguinis</name>
    <dbReference type="NCBI Taxonomy" id="33051"/>
    <lineage>
        <taxon>Bacteria</taxon>
        <taxon>Pseudomonadati</taxon>
        <taxon>Pseudomonadota</taxon>
        <taxon>Alphaproteobacteria</taxon>
        <taxon>Sphingomonadales</taxon>
        <taxon>Sphingomonadaceae</taxon>
        <taxon>Sphingomonas</taxon>
    </lineage>
</organism>
<sequence length="77" mass="8139">MTPSTPAAGHAAPFKPRLSLVRILEMNLGFLGLQFSFGLQQGNMAPIYSYLGASEAQIPLLQLAGPMTGLLIQPLNG</sequence>
<comment type="caution">
    <text evidence="1">The sequence shown here is derived from an EMBL/GenBank/DDBJ whole genome shotgun (WGS) entry which is preliminary data.</text>
</comment>
<dbReference type="Proteomes" id="UP000074072">
    <property type="component" value="Unassembled WGS sequence"/>
</dbReference>
<gene>
    <name evidence="1" type="ORF">SB4_18345</name>
</gene>
<evidence type="ECO:0000313" key="2">
    <source>
        <dbReference type="Proteomes" id="UP000074072"/>
    </source>
</evidence>
<name>A0A147IJE4_9SPHN</name>
<feature type="non-terminal residue" evidence="1">
    <location>
        <position position="77"/>
    </location>
</feature>
<accession>A0A147IJE4</accession>
<reference evidence="1 2" key="1">
    <citation type="journal article" date="2016" name="Front. Microbiol.">
        <title>Genomic Resource of Rice Seed Associated Bacteria.</title>
        <authorList>
            <person name="Midha S."/>
            <person name="Bansal K."/>
            <person name="Sharma S."/>
            <person name="Kumar N."/>
            <person name="Patil P.P."/>
            <person name="Chaudhry V."/>
            <person name="Patil P.B."/>
        </authorList>
    </citation>
    <scope>NUCLEOTIDE SEQUENCE [LARGE SCALE GENOMIC DNA]</scope>
    <source>
        <strain evidence="1 2">SB4</strain>
    </source>
</reference>